<dbReference type="Pfam" id="PF23544">
    <property type="entry name" value="AtuA_ferredoxin"/>
    <property type="match status" value="1"/>
</dbReference>
<dbReference type="AlphaFoldDB" id="A0AAV3TX79"/>
<dbReference type="PANTHER" id="PTHR47585">
    <property type="match status" value="1"/>
</dbReference>
<dbReference type="InterPro" id="IPR056362">
    <property type="entry name" value="AtuA-like_ferredoxin_dom"/>
</dbReference>
<sequence>MPNASEVWEVLPLYRVVQARSGDKGDAVDISVFSPNKEVHEALRVELTPERVKAHFGDYVKGSVSRFEVPNLFAFKFVCKDALGGGGAGSLRSDNLGKSFSANLLRMSVNLPVKFASQSKIFSR</sequence>
<evidence type="ECO:0000313" key="3">
    <source>
        <dbReference type="Proteomes" id="UP001409585"/>
    </source>
</evidence>
<proteinExistence type="predicted"/>
<gene>
    <name evidence="2" type="ORF">GCM10025791_04560</name>
</gene>
<dbReference type="PANTHER" id="PTHR47585:SF2">
    <property type="entry name" value="DUF1446 DOMAIN PROTEIN (AFU_ORTHOLOGUE AFUA_6G11420)"/>
    <property type="match status" value="1"/>
</dbReference>
<name>A0AAV3TX79_9ALTE</name>
<dbReference type="RefSeq" id="WP_345416421.1">
    <property type="nucleotide sequence ID" value="NZ_AP031496.1"/>
</dbReference>
<accession>A0AAV3TX79</accession>
<feature type="domain" description="AtuA-like ferredoxin-fold" evidence="1">
    <location>
        <begin position="12"/>
        <end position="109"/>
    </location>
</feature>
<protein>
    <recommendedName>
        <fullName evidence="1">AtuA-like ferredoxin-fold domain-containing protein</fullName>
    </recommendedName>
</protein>
<evidence type="ECO:0000259" key="1">
    <source>
        <dbReference type="Pfam" id="PF23544"/>
    </source>
</evidence>
<dbReference type="Proteomes" id="UP001409585">
    <property type="component" value="Unassembled WGS sequence"/>
</dbReference>
<dbReference type="EMBL" id="BAABLX010000004">
    <property type="protein sequence ID" value="GAA4931493.1"/>
    <property type="molecule type" value="Genomic_DNA"/>
</dbReference>
<comment type="caution">
    <text evidence="2">The sequence shown here is derived from an EMBL/GenBank/DDBJ whole genome shotgun (WGS) entry which is preliminary data.</text>
</comment>
<evidence type="ECO:0000313" key="2">
    <source>
        <dbReference type="EMBL" id="GAA4931493.1"/>
    </source>
</evidence>
<organism evidence="2 3">
    <name type="scientific">Halioxenophilus aromaticivorans</name>
    <dbReference type="NCBI Taxonomy" id="1306992"/>
    <lineage>
        <taxon>Bacteria</taxon>
        <taxon>Pseudomonadati</taxon>
        <taxon>Pseudomonadota</taxon>
        <taxon>Gammaproteobacteria</taxon>
        <taxon>Alteromonadales</taxon>
        <taxon>Alteromonadaceae</taxon>
        <taxon>Halioxenophilus</taxon>
    </lineage>
</organism>
<reference evidence="3" key="1">
    <citation type="journal article" date="2019" name="Int. J. Syst. Evol. Microbiol.">
        <title>The Global Catalogue of Microorganisms (GCM) 10K type strain sequencing project: providing services to taxonomists for standard genome sequencing and annotation.</title>
        <authorList>
            <consortium name="The Broad Institute Genomics Platform"/>
            <consortium name="The Broad Institute Genome Sequencing Center for Infectious Disease"/>
            <person name="Wu L."/>
            <person name="Ma J."/>
        </authorList>
    </citation>
    <scope>NUCLEOTIDE SEQUENCE [LARGE SCALE GENOMIC DNA]</scope>
    <source>
        <strain evidence="3">JCM 19134</strain>
    </source>
</reference>
<keyword evidence="3" id="KW-1185">Reference proteome</keyword>